<dbReference type="EMBL" id="PGEX01000001">
    <property type="protein sequence ID" value="PJJ40510.1"/>
    <property type="molecule type" value="Genomic_DNA"/>
</dbReference>
<protein>
    <submittedName>
        <fullName evidence="2">Helix-turn-helix protein</fullName>
    </submittedName>
</protein>
<evidence type="ECO:0000313" key="3">
    <source>
        <dbReference type="Proteomes" id="UP000231134"/>
    </source>
</evidence>
<dbReference type="CDD" id="cd00093">
    <property type="entry name" value="HTH_XRE"/>
    <property type="match status" value="1"/>
</dbReference>
<dbReference type="SUPFAM" id="SSF47413">
    <property type="entry name" value="lambda repressor-like DNA-binding domains"/>
    <property type="match status" value="1"/>
</dbReference>
<dbReference type="Gene3D" id="1.10.260.40">
    <property type="entry name" value="lambda repressor-like DNA-binding domains"/>
    <property type="match status" value="1"/>
</dbReference>
<proteinExistence type="predicted"/>
<gene>
    <name evidence="2" type="ORF">BGX16_0437</name>
</gene>
<dbReference type="InterPro" id="IPR010982">
    <property type="entry name" value="Lambda_DNA-bd_dom_sf"/>
</dbReference>
<reference evidence="2 3" key="1">
    <citation type="submission" date="2017-11" db="EMBL/GenBank/DDBJ databases">
        <title>Animal gut microbial communities from fecal samples from Wisconsin, USA.</title>
        <authorList>
            <person name="Neumann A."/>
        </authorList>
    </citation>
    <scope>NUCLEOTIDE SEQUENCE [LARGE SCALE GENOMIC DNA]</scope>
    <source>
        <strain evidence="2 3">UWS3</strain>
    </source>
</reference>
<dbReference type="InterPro" id="IPR001387">
    <property type="entry name" value="Cro/C1-type_HTH"/>
</dbReference>
<organism evidence="2 3">
    <name type="scientific">Hallerella succinigenes</name>
    <dbReference type="NCBI Taxonomy" id="1896222"/>
    <lineage>
        <taxon>Bacteria</taxon>
        <taxon>Pseudomonadati</taxon>
        <taxon>Fibrobacterota</taxon>
        <taxon>Fibrobacteria</taxon>
        <taxon>Fibrobacterales</taxon>
        <taxon>Fibrobacteraceae</taxon>
        <taxon>Hallerella</taxon>
    </lineage>
</organism>
<accession>A0A2M9A467</accession>
<feature type="domain" description="HTH cro/C1-type" evidence="1">
    <location>
        <begin position="43"/>
        <end position="83"/>
    </location>
</feature>
<dbReference type="Pfam" id="PF01381">
    <property type="entry name" value="HTH_3"/>
    <property type="match status" value="1"/>
</dbReference>
<dbReference type="GO" id="GO:0003677">
    <property type="term" value="F:DNA binding"/>
    <property type="evidence" value="ECO:0007669"/>
    <property type="project" value="InterPro"/>
</dbReference>
<dbReference type="Proteomes" id="UP000231134">
    <property type="component" value="Unassembled WGS sequence"/>
</dbReference>
<dbReference type="AlphaFoldDB" id="A0A2M9A467"/>
<dbReference type="SMART" id="SM00530">
    <property type="entry name" value="HTH_XRE"/>
    <property type="match status" value="1"/>
</dbReference>
<name>A0A2M9A467_9BACT</name>
<dbReference type="RefSeq" id="WP_198514838.1">
    <property type="nucleotide sequence ID" value="NZ_PGEX01000001.1"/>
</dbReference>
<evidence type="ECO:0000259" key="1">
    <source>
        <dbReference type="PROSITE" id="PS50943"/>
    </source>
</evidence>
<keyword evidence="3" id="KW-1185">Reference proteome</keyword>
<dbReference type="PROSITE" id="PS50943">
    <property type="entry name" value="HTH_CROC1"/>
    <property type="match status" value="1"/>
</dbReference>
<sequence length="191" mass="21784">MKKDQVLDYMDSLEKEDGKLASFVKTYEALSSFLTDFDFMKDSLGLTQKDIADKMGTTQSAISRIASLKTNPSYKQLLKMAEAVGGNLYITPMKDMTVQVPYDLQETVRKLAEGEDKTTNEYLDEVIRDAVESEYESYTKMSIPWNKVCEPIATYNCESNFMWKKAEWSMMNLQKIEVTSLKPETQKIAAA</sequence>
<comment type="caution">
    <text evidence="2">The sequence shown here is derived from an EMBL/GenBank/DDBJ whole genome shotgun (WGS) entry which is preliminary data.</text>
</comment>
<evidence type="ECO:0000313" key="2">
    <source>
        <dbReference type="EMBL" id="PJJ40510.1"/>
    </source>
</evidence>